<reference evidence="2 3" key="1">
    <citation type="submission" date="2016-11" db="EMBL/GenBank/DDBJ databases">
        <title>Comparison of Traditional DNA-DNA Hybridization with In Silico Genomic Analysis.</title>
        <authorList>
            <person name="Nicholson A.C."/>
            <person name="Sammons S."/>
            <person name="Humrighouse B.W."/>
            <person name="Graziano J."/>
            <person name="Lasker B."/>
            <person name="Whitney A.M."/>
            <person name="Mcquiston J.R."/>
        </authorList>
    </citation>
    <scope>NUCLEOTIDE SEQUENCE [LARGE SCALE GENOMIC DNA]</scope>
    <source>
        <strain evidence="2 3">H2381</strain>
    </source>
</reference>
<dbReference type="Pfam" id="PF00535">
    <property type="entry name" value="Glycos_transf_2"/>
    <property type="match status" value="1"/>
</dbReference>
<dbReference type="SUPFAM" id="SSF53448">
    <property type="entry name" value="Nucleotide-diphospho-sugar transferases"/>
    <property type="match status" value="1"/>
</dbReference>
<feature type="domain" description="Glycosyltransferase 2-like" evidence="1">
    <location>
        <begin position="25"/>
        <end position="149"/>
    </location>
</feature>
<accession>A0A212ARP3</accession>
<protein>
    <submittedName>
        <fullName evidence="2">Glycosyltransferase</fullName>
    </submittedName>
</protein>
<organism evidence="2 3">
    <name type="scientific">Haematobacter missouriensis</name>
    <dbReference type="NCBI Taxonomy" id="366616"/>
    <lineage>
        <taxon>Bacteria</taxon>
        <taxon>Pseudomonadati</taxon>
        <taxon>Pseudomonadota</taxon>
        <taxon>Alphaproteobacteria</taxon>
        <taxon>Rhodobacterales</taxon>
        <taxon>Paracoccaceae</taxon>
        <taxon>Haematobacter</taxon>
    </lineage>
</organism>
<keyword evidence="2" id="KW-0808">Transferase</keyword>
<dbReference type="InterPro" id="IPR001173">
    <property type="entry name" value="Glyco_trans_2-like"/>
</dbReference>
<dbReference type="Gene3D" id="3.90.550.10">
    <property type="entry name" value="Spore Coat Polysaccharide Biosynthesis Protein SpsA, Chain A"/>
    <property type="match status" value="1"/>
</dbReference>
<dbReference type="CDD" id="cd00761">
    <property type="entry name" value="Glyco_tranf_GTA_type"/>
    <property type="match status" value="1"/>
</dbReference>
<dbReference type="AlphaFoldDB" id="A0A212ARP3"/>
<sequence length="305" mass="33509">MTTPTTTPGIDPAIVGDGTTSDLAVIIPHYNDTRRLRRCLEALGRQDLTGVEVVVVDNGSTEPLSTIREDHPFARFVTEAEKGAGPARNRGVTETRASVIAFLDADCLPADDWIARARATGGRNDGDLFGGRIDVFDETPPPRSGAEAFEAVFAFDWQGYIEKKGFSVTANLVTRRDVFLDTGPLRNGLSEDLEWCRRATSKGWRLKAAEDLRVSHPSRSDWAALKKKWNRTTREAYEFEGTTARGKWVLKALAMPASAVAHLPKVIASSRLAGPGERARAAGTLFRLRFQRMVWMLRQAGGGQI</sequence>
<dbReference type="STRING" id="366616.CG51_17270"/>
<dbReference type="RefSeq" id="WP_088233590.1">
    <property type="nucleotide sequence ID" value="NZ_NIPX01000010.1"/>
</dbReference>
<evidence type="ECO:0000259" key="1">
    <source>
        <dbReference type="Pfam" id="PF00535"/>
    </source>
</evidence>
<dbReference type="GO" id="GO:0016740">
    <property type="term" value="F:transferase activity"/>
    <property type="evidence" value="ECO:0007669"/>
    <property type="project" value="UniProtKB-KW"/>
</dbReference>
<gene>
    <name evidence="2" type="ORF">CDV52_09030</name>
</gene>
<dbReference type="InterPro" id="IPR029044">
    <property type="entry name" value="Nucleotide-diphossugar_trans"/>
</dbReference>
<dbReference type="OrthoDB" id="6653642at2"/>
<dbReference type="PANTHER" id="PTHR43685">
    <property type="entry name" value="GLYCOSYLTRANSFERASE"/>
    <property type="match status" value="1"/>
</dbReference>
<evidence type="ECO:0000313" key="2">
    <source>
        <dbReference type="EMBL" id="OWJ84026.1"/>
    </source>
</evidence>
<comment type="caution">
    <text evidence="2">The sequence shown here is derived from an EMBL/GenBank/DDBJ whole genome shotgun (WGS) entry which is preliminary data.</text>
</comment>
<dbReference type="InterPro" id="IPR050834">
    <property type="entry name" value="Glycosyltransf_2"/>
</dbReference>
<dbReference type="PANTHER" id="PTHR43685:SF2">
    <property type="entry name" value="GLYCOSYLTRANSFERASE 2-LIKE DOMAIN-CONTAINING PROTEIN"/>
    <property type="match status" value="1"/>
</dbReference>
<proteinExistence type="predicted"/>
<dbReference type="EMBL" id="NIPX01000010">
    <property type="protein sequence ID" value="OWJ84026.1"/>
    <property type="molecule type" value="Genomic_DNA"/>
</dbReference>
<name>A0A212ARP3_9RHOB</name>
<dbReference type="Proteomes" id="UP000196640">
    <property type="component" value="Unassembled WGS sequence"/>
</dbReference>
<evidence type="ECO:0000313" key="3">
    <source>
        <dbReference type="Proteomes" id="UP000196640"/>
    </source>
</evidence>